<keyword evidence="2" id="KW-1185">Reference proteome</keyword>
<organism evidence="1 2">
    <name type="scientific">Panacibacter ginsenosidivorans</name>
    <dbReference type="NCBI Taxonomy" id="1813871"/>
    <lineage>
        <taxon>Bacteria</taxon>
        <taxon>Pseudomonadati</taxon>
        <taxon>Bacteroidota</taxon>
        <taxon>Chitinophagia</taxon>
        <taxon>Chitinophagales</taxon>
        <taxon>Chitinophagaceae</taxon>
        <taxon>Panacibacter</taxon>
    </lineage>
</organism>
<dbReference type="RefSeq" id="WP_147191883.1">
    <property type="nucleotide sequence ID" value="NZ_CP042435.1"/>
</dbReference>
<accession>A0A5B8VDK3</accession>
<dbReference type="KEGG" id="pgin:FRZ67_18115"/>
<proteinExistence type="predicted"/>
<reference evidence="1 2" key="1">
    <citation type="journal article" date="2016" name="Int. J. Syst. Evol. Microbiol.">
        <title>Panacibacter ginsenosidivorans gen. nov., sp. nov., with ginsenoside converting activity isolated from soil of a ginseng field.</title>
        <authorList>
            <person name="Siddiqi M.Z."/>
            <person name="Muhammad Shafi S."/>
            <person name="Choi K.D."/>
            <person name="Im W.T."/>
        </authorList>
    </citation>
    <scope>NUCLEOTIDE SEQUENCE [LARGE SCALE GENOMIC DNA]</scope>
    <source>
        <strain evidence="1 2">Gsoil1550</strain>
    </source>
</reference>
<name>A0A5B8VDK3_9BACT</name>
<gene>
    <name evidence="1" type="ORF">FRZ67_18115</name>
</gene>
<sequence>MNSMRSMHGKCQPFYLEKWFMDVVSDEGEAFIFYAAKMQWRCVIVSYKSRLSYSPGTGKGYMAGFRSVQFPVQEGNTIVWKDPHLKVEGSWHTNTGQLSATLFGSEEDGLQWNCHHPSSFVKVKVGNKLVSGFGYAEQLILTVEPWKIPMDVLRWGRFISANDYLVWIEIKNDSTKQWVWYNGVFMHNAVITDDEIVLPLENIILKLDNSSIIESEKKINQVVTKLLRFIPGFKRAIPLNFLMADEYKWVSKGFLYNAESLKSEGWAIHERINF</sequence>
<evidence type="ECO:0000313" key="2">
    <source>
        <dbReference type="Proteomes" id="UP000321533"/>
    </source>
</evidence>
<protein>
    <submittedName>
        <fullName evidence="1">Uncharacterized protein</fullName>
    </submittedName>
</protein>
<dbReference type="Proteomes" id="UP000321533">
    <property type="component" value="Chromosome"/>
</dbReference>
<dbReference type="EMBL" id="CP042435">
    <property type="protein sequence ID" value="QEC69135.1"/>
    <property type="molecule type" value="Genomic_DNA"/>
</dbReference>
<evidence type="ECO:0000313" key="1">
    <source>
        <dbReference type="EMBL" id="QEC69135.1"/>
    </source>
</evidence>
<dbReference type="OrthoDB" id="1422574at2"/>
<dbReference type="AlphaFoldDB" id="A0A5B8VDK3"/>